<sequence length="258" mass="27486">MPKQLSITPGAIRARERRAALRKRAVVKDNSDGNAKGEVCSYTDDDKGAELDTDDHKGAKRDSGEIKFNNNNTKCEAACSDVAIVRQGGERGTADGNATEHNIDHDQGAECKTNGNKGAERDSGGDKDVERDSGGDKGAECDPDGDKGAESDADGDNGAELELGNGENNNNDTKCEAARDIDVCFSSISKIFSFQQAHAKENSETTTLSMGSGVSSGTLPEDTMALAIWVRLPSKLDIHAQTSTSKLLNFDRVMMLIE</sequence>
<evidence type="ECO:0000313" key="1">
    <source>
        <dbReference type="EMBL" id="KAI9913221.1"/>
    </source>
</evidence>
<comment type="caution">
    <text evidence="1">The sequence shown here is derived from an EMBL/GenBank/DDBJ whole genome shotgun (WGS) entry which is preliminary data.</text>
</comment>
<accession>A0ACC0W685</accession>
<gene>
    <name evidence="1" type="ORF">PsorP6_005807</name>
</gene>
<reference evidence="1 2" key="1">
    <citation type="journal article" date="2022" name="bioRxiv">
        <title>The genome of the oomycete Peronosclerospora sorghi, a cosmopolitan pathogen of maize and sorghum, is inflated with dispersed pseudogenes.</title>
        <authorList>
            <person name="Fletcher K."/>
            <person name="Martin F."/>
            <person name="Isakeit T."/>
            <person name="Cavanaugh K."/>
            <person name="Magill C."/>
            <person name="Michelmore R."/>
        </authorList>
    </citation>
    <scope>NUCLEOTIDE SEQUENCE [LARGE SCALE GENOMIC DNA]</scope>
    <source>
        <strain evidence="1">P6</strain>
    </source>
</reference>
<evidence type="ECO:0000313" key="2">
    <source>
        <dbReference type="Proteomes" id="UP001163321"/>
    </source>
</evidence>
<dbReference type="EMBL" id="CM047583">
    <property type="protein sequence ID" value="KAI9913221.1"/>
    <property type="molecule type" value="Genomic_DNA"/>
</dbReference>
<protein>
    <submittedName>
        <fullName evidence="1">Uncharacterized protein</fullName>
    </submittedName>
</protein>
<proteinExistence type="predicted"/>
<keyword evidence="2" id="KW-1185">Reference proteome</keyword>
<name>A0ACC0W685_9STRA</name>
<organism evidence="1 2">
    <name type="scientific">Peronosclerospora sorghi</name>
    <dbReference type="NCBI Taxonomy" id="230839"/>
    <lineage>
        <taxon>Eukaryota</taxon>
        <taxon>Sar</taxon>
        <taxon>Stramenopiles</taxon>
        <taxon>Oomycota</taxon>
        <taxon>Peronosporomycetes</taxon>
        <taxon>Peronosporales</taxon>
        <taxon>Peronosporaceae</taxon>
        <taxon>Peronosclerospora</taxon>
    </lineage>
</organism>
<dbReference type="Proteomes" id="UP001163321">
    <property type="component" value="Chromosome 4"/>
</dbReference>